<dbReference type="GO" id="GO:0008270">
    <property type="term" value="F:zinc ion binding"/>
    <property type="evidence" value="ECO:0007669"/>
    <property type="project" value="UniProtKB-UniRule"/>
</dbReference>
<evidence type="ECO:0000256" key="1">
    <source>
        <dbReference type="ARBA" id="ARBA00022596"/>
    </source>
</evidence>
<comment type="similarity">
    <text evidence="4">Belongs to the HypA/HybF family.</text>
</comment>
<dbReference type="GO" id="GO:0016151">
    <property type="term" value="F:nickel cation binding"/>
    <property type="evidence" value="ECO:0007669"/>
    <property type="project" value="UniProtKB-UniRule"/>
</dbReference>
<dbReference type="Proteomes" id="UP000003277">
    <property type="component" value="Unassembled WGS sequence"/>
</dbReference>
<gene>
    <name evidence="4" type="primary">hypA</name>
    <name evidence="5" type="ORF">HMPREF9453_02092</name>
</gene>
<name>H1D3A4_9FIRM</name>
<dbReference type="Pfam" id="PF01155">
    <property type="entry name" value="HypA"/>
    <property type="match status" value="1"/>
</dbReference>
<dbReference type="PANTHER" id="PTHR34535:SF3">
    <property type="entry name" value="HYDROGENASE MATURATION FACTOR HYPA"/>
    <property type="match status" value="1"/>
</dbReference>
<dbReference type="RefSeq" id="WP_008860583.1">
    <property type="nucleotide sequence ID" value="NZ_JH591190.1"/>
</dbReference>
<dbReference type="PANTHER" id="PTHR34535">
    <property type="entry name" value="HYDROGENASE MATURATION FACTOR HYPA"/>
    <property type="match status" value="1"/>
</dbReference>
<accession>H1D3A4</accession>
<reference evidence="5 6" key="1">
    <citation type="submission" date="2011-11" db="EMBL/GenBank/DDBJ databases">
        <title>The Genome Sequence of Dialister succinatiphilus YIT 11850.</title>
        <authorList>
            <consortium name="The Broad Institute Genome Sequencing Platform"/>
            <person name="Earl A."/>
            <person name="Ward D."/>
            <person name="Feldgarden M."/>
            <person name="Gevers D."/>
            <person name="Morotomi M."/>
            <person name="Young S.K."/>
            <person name="Zeng Q."/>
            <person name="Gargeya S."/>
            <person name="Fitzgerald M."/>
            <person name="Haas B."/>
            <person name="Abouelleil A."/>
            <person name="Alvarado L."/>
            <person name="Arachchi H.M."/>
            <person name="Berlin A."/>
            <person name="Brown A."/>
            <person name="Chapman S.B."/>
            <person name="Dunbar C."/>
            <person name="Gearin G."/>
            <person name="Goldberg J."/>
            <person name="Griggs A."/>
            <person name="Gujja S."/>
            <person name="Heiman D."/>
            <person name="Howarth C."/>
            <person name="Lui A."/>
            <person name="MacDonald P.J.P."/>
            <person name="Montmayeur A."/>
            <person name="Murphy C."/>
            <person name="Neiman D."/>
            <person name="Pearson M."/>
            <person name="Priest M."/>
            <person name="Roberts A."/>
            <person name="Saif S."/>
            <person name="Shea T."/>
            <person name="Sisk P."/>
            <person name="Stolte C."/>
            <person name="Sykes S."/>
            <person name="Wortman J."/>
            <person name="Nusbaum C."/>
            <person name="Birren B."/>
        </authorList>
    </citation>
    <scope>NUCLEOTIDE SEQUENCE [LARGE SCALE GENOMIC DNA]</scope>
    <source>
        <strain evidence="5 6">YIT 11850</strain>
    </source>
</reference>
<comment type="caution">
    <text evidence="5">The sequence shown here is derived from an EMBL/GenBank/DDBJ whole genome shotgun (WGS) entry which is preliminary data.</text>
</comment>
<evidence type="ECO:0000256" key="3">
    <source>
        <dbReference type="ARBA" id="ARBA00022833"/>
    </source>
</evidence>
<dbReference type="Gene3D" id="3.30.2320.80">
    <property type="match status" value="1"/>
</dbReference>
<keyword evidence="1 4" id="KW-0533">Nickel</keyword>
<dbReference type="GO" id="GO:0051604">
    <property type="term" value="P:protein maturation"/>
    <property type="evidence" value="ECO:0007669"/>
    <property type="project" value="InterPro"/>
</dbReference>
<dbReference type="OrthoDB" id="9800361at2"/>
<dbReference type="AlphaFoldDB" id="H1D3A4"/>
<organism evidence="5 6">
    <name type="scientific">Dialister succinatiphilus YIT 11850</name>
    <dbReference type="NCBI Taxonomy" id="742743"/>
    <lineage>
        <taxon>Bacteria</taxon>
        <taxon>Bacillati</taxon>
        <taxon>Bacillota</taxon>
        <taxon>Negativicutes</taxon>
        <taxon>Veillonellales</taxon>
        <taxon>Veillonellaceae</taxon>
        <taxon>Dialister</taxon>
    </lineage>
</organism>
<keyword evidence="6" id="KW-1185">Reference proteome</keyword>
<evidence type="ECO:0000256" key="2">
    <source>
        <dbReference type="ARBA" id="ARBA00022723"/>
    </source>
</evidence>
<feature type="binding site" evidence="4">
    <location>
        <position position="88"/>
    </location>
    <ligand>
        <name>Zn(2+)</name>
        <dbReference type="ChEBI" id="CHEBI:29105"/>
    </ligand>
</feature>
<feature type="binding site" evidence="4">
    <location>
        <position position="91"/>
    </location>
    <ligand>
        <name>Zn(2+)</name>
        <dbReference type="ChEBI" id="CHEBI:29105"/>
    </ligand>
</feature>
<dbReference type="STRING" id="742743.HMPREF9453_02092"/>
<protein>
    <recommendedName>
        <fullName evidence="4">Hydrogenase maturation factor HypA</fullName>
    </recommendedName>
</protein>
<dbReference type="PATRIC" id="fig|742743.3.peg.2112"/>
<keyword evidence="2 4" id="KW-0479">Metal-binding</keyword>
<sequence length="114" mass="12666">MHEYPVTLEIVRMAEKTAREKGGIVKAIHLVVGEDSGFIGESIQMYFDVISEGTLCEGALLTIQDVKPKMKCDRCGCLFERKKFSFTCPYCGGDGSPTDIGKEFYIESVDLEVD</sequence>
<evidence type="ECO:0000313" key="5">
    <source>
        <dbReference type="EMBL" id="EHO61995.1"/>
    </source>
</evidence>
<dbReference type="PIRSF" id="PIRSF004761">
    <property type="entry name" value="Hydrgn_mat_HypA"/>
    <property type="match status" value="1"/>
</dbReference>
<feature type="binding site" evidence="4">
    <location>
        <position position="2"/>
    </location>
    <ligand>
        <name>Ni(2+)</name>
        <dbReference type="ChEBI" id="CHEBI:49786"/>
    </ligand>
</feature>
<dbReference type="EMBL" id="ADLT01000080">
    <property type="protein sequence ID" value="EHO61995.1"/>
    <property type="molecule type" value="Genomic_DNA"/>
</dbReference>
<evidence type="ECO:0000313" key="6">
    <source>
        <dbReference type="Proteomes" id="UP000003277"/>
    </source>
</evidence>
<keyword evidence="3 4" id="KW-0862">Zinc</keyword>
<feature type="binding site" evidence="4">
    <location>
        <position position="75"/>
    </location>
    <ligand>
        <name>Zn(2+)</name>
        <dbReference type="ChEBI" id="CHEBI:29105"/>
    </ligand>
</feature>
<dbReference type="HOGENOM" id="CLU_126929_4_0_9"/>
<comment type="function">
    <text evidence="4">Involved in the maturation of [NiFe] hydrogenases. Required for nickel insertion into the metal center of the hydrogenase.</text>
</comment>
<dbReference type="InterPro" id="IPR000688">
    <property type="entry name" value="HypA/HybF"/>
</dbReference>
<proteinExistence type="inferred from homology"/>
<dbReference type="eggNOG" id="COG0375">
    <property type="taxonomic scope" value="Bacteria"/>
</dbReference>
<dbReference type="HAMAP" id="MF_00213">
    <property type="entry name" value="HypA_HybF"/>
    <property type="match status" value="1"/>
</dbReference>
<feature type="binding site" evidence="4">
    <location>
        <position position="72"/>
    </location>
    <ligand>
        <name>Zn(2+)</name>
        <dbReference type="ChEBI" id="CHEBI:29105"/>
    </ligand>
</feature>
<evidence type="ECO:0000256" key="4">
    <source>
        <dbReference type="HAMAP-Rule" id="MF_00213"/>
    </source>
</evidence>